<dbReference type="EMBL" id="LT629804">
    <property type="protein sequence ID" value="SDU80422.1"/>
    <property type="molecule type" value="Genomic_DNA"/>
</dbReference>
<proteinExistence type="predicted"/>
<gene>
    <name evidence="1" type="ORF">SAMN04489737_1199</name>
</gene>
<reference evidence="2" key="1">
    <citation type="submission" date="2016-10" db="EMBL/GenBank/DDBJ databases">
        <authorList>
            <person name="Varghese N."/>
            <person name="Submissions S."/>
        </authorList>
    </citation>
    <scope>NUCLEOTIDE SEQUENCE [LARGE SCALE GENOMIC DNA]</scope>
    <source>
        <strain evidence="2">DSM 10002</strain>
    </source>
</reference>
<dbReference type="GeneID" id="65345549"/>
<accession>A0A1H2LHV3</accession>
<evidence type="ECO:0000313" key="2">
    <source>
        <dbReference type="Proteomes" id="UP000214355"/>
    </source>
</evidence>
<organism evidence="1 2">
    <name type="scientific">Arcanobacterium phocae</name>
    <dbReference type="NCBI Taxonomy" id="131112"/>
    <lineage>
        <taxon>Bacteria</taxon>
        <taxon>Bacillati</taxon>
        <taxon>Actinomycetota</taxon>
        <taxon>Actinomycetes</taxon>
        <taxon>Actinomycetales</taxon>
        <taxon>Actinomycetaceae</taxon>
        <taxon>Arcanobacterium</taxon>
    </lineage>
</organism>
<sequence length="56" mass="6382">MKRNTSGLFALAVIILGPIGGMQAYLNQLILPIMAKDLHAQSFNGRNRIRHHWSFY</sequence>
<dbReference type="AlphaFoldDB" id="A0A1H2LHV3"/>
<keyword evidence="2" id="KW-1185">Reference proteome</keyword>
<dbReference type="Proteomes" id="UP000214355">
    <property type="component" value="Chromosome I"/>
</dbReference>
<name>A0A1H2LHV3_9ACTO</name>
<evidence type="ECO:0000313" key="1">
    <source>
        <dbReference type="EMBL" id="SDU80422.1"/>
    </source>
</evidence>
<dbReference type="OrthoDB" id="9778875at2"/>
<protein>
    <submittedName>
        <fullName evidence="1">Uncharacterized protein</fullName>
    </submittedName>
</protein>
<dbReference type="RefSeq" id="WP_157672934.1">
    <property type="nucleotide sequence ID" value="NZ_JABAPH010000019.1"/>
</dbReference>